<dbReference type="SUPFAM" id="SSF57196">
    <property type="entry name" value="EGF/Laminin"/>
    <property type="match status" value="1"/>
</dbReference>
<gene>
    <name evidence="17" type="ORF">NAV_LOCUS876</name>
</gene>
<evidence type="ECO:0000256" key="13">
    <source>
        <dbReference type="SAM" id="Phobius"/>
    </source>
</evidence>
<dbReference type="SMART" id="SM00112">
    <property type="entry name" value="CA"/>
    <property type="match status" value="14"/>
</dbReference>
<sequence length="2903" mass="327666">MPVGFIVGRLGNDETFKFELLKENDNFEIDEENGIIRIKNEVQISETYLDIRITNRDYNEISKSVTVLIIVVQAHNSEQFCLRNHIDLTVLENLPSGTFVGILTTGHNNLTRYTLQGHPEAVSIDSDNGIITTTAPFDFEKENLYQFKAIAHGIAGISMECYTFLHIVDKNDNAPKFASNSYEVEVYEDAPIGQFILQLDVDDLDTVNEFVYEISVIGNEQNWFGIKPDGRIFLTAPLDREHIAVHQLHVTVHDQRPPERAFKATTTVKVIVLDVNDNAPRFVSPSVFFIFGGTTSGTIVGLIHAVDPDLAHNGQLQYRILPWSNPEGLFMINPVVGYLLVREQIDVEERKDYHLLVEAKDYGISRRLSTIVSITVTVLARNKESLRPRNFYHAKIPGNVPVGHIVSQIITNTTRNVLFEIESGNEDNHFRISPINGIITTNERLNAAKKSIYNLTVSMRSGDNTKKQNSIILIEILNIDVKTIRFPGHVDRILYVGENMQGSYPITIGTLRSTSADSGWNESLSYSLIQGNNTLFRIVPQTSKLQITEPLNYEIQDRYELVVQADDLTVPRRFRTTSTVTVVVLNVNDNAPVFEQPQYYIEVMENVPVKENLALICLKATDEDDREFSMIRYKLYNEDLLPFFINSTTGCIERLEVLDRESQSQWILEVIAHDSGKFVEHSSTAVVRIRVLDQNDNVPIILNEQLDVFVPNNVKEDDVLYVLSAYDPDENDMLHYNLTGTDVSYFQINGSGVITATRQLLKRDYSVIAVVSDHGNLNSSVGLAFYVTDAIRFPIFEKHSQREFLVTEHEPDMLVTKFIAHSANVSNRGILYSIFSGDPHHHFYLNPNSGELYTTYAFRSRVDFEYRKRYELWIAAIDQHTQPMISYTSCIVNVVDINDNKPFFEKAFYSASVAENGNSDELVVKITARDSDSGINGKISYSLIADDSDGWKYFKINEESGEIFTISGLDAEHLKEYRLHIIAKDHGNPQLSEIVVVKVTSYDADVNSTLIYGLEGNDTDSFLIDQQTGWISLAKEVDREKRKEYSIKVKAWDSLWEVRTSLTITIQDVNDNAPTFSHSFYKFLVTANSKIFTEIGQIFAFDADEGLNGQVGYDLRCSNDLFMVEPSSGRIFSIIDLEQYVNNTVECKGFARDQGFPPMISDVPVYIHITDSAESNETKQSYYEFALLPDVDSGTAIGHLLLHGAIAVVNDSRFTIDKNGNLFTNATFSDAILGDKIIFSVATNNENDPMKITVLIQFTEPNIYPPQFSLRRYKFSVRENCRLHTSVGTVIAKDSDVGLNGHVTYHIIHGTDRLPFTVESATGIILTAGQVDFEEISSYHFLIAATDSGFSALNDTAEVIIEVLDENDNVPEFENRYLQYTISTNSPIGTTIAHLSAVDVDSEPNARIVYHLLSDSAGELPFAINATFGTLYVSAEFHYETANKYLFRVLASNPEMVNSEYSGVTPGNSRNRTYSDVVQVEIFVKPDGKSELYFPETERNFEISASALKGTIIGRVEAVCLSGNYCNEILYRIASNDLVGINHRTGELYVKETWNGTTGTVMVLIAATDQLSRKADFKPNIFKVYIERINVEALPILQSHYKFSLSEDADSSKSFIILESLPRKCRLDFVEEGIGYDTEQPFCFDGSGKLYLCGPVDYKQKIDYHLQIALVENNIIRSRALITITVNNMNGKGLSLDPKASVGYILENSPIHTTIMKLHIMANDISGKQASFKYQIADSDLSEIFAINDTTGILSSCEILDREKRSLYIVPITVSDLDIHQRHATIHLRIYVDDQDDNEPEPGPRTIHLGYLNEIPNMIIFHTFPIDADQISVHNCRLSSASQSYNISTNCMLELSRSLLEEDDFLDAPLLVEASHRRHSNITFPINLRVRRDTSSALLIDDFGVIMELWGTEGSIADSISAFREAFPDMVLQFLGLQHLELDFFRVFVTVLDQHLVPTNKDSALKLLEQFFAEKLISKNVNVKQLATDMCSLTSQQCMYGTKCSQNITKNGELLELIGYRTSFIVPLVISRVNCLCENDVPCIDDENQACDENEKCQNGGTCQPHMGTCLCPVGYSGKFCENDIDECEKKNICGNGKCLNVFGSFVCACGDNDAKNSVHCNNSDSSICDNCHRGTCIEQNNGQHLCECADGYSGRYCQLKIRCFDGFSSSLQFPFYQQISMLTQGFRILNPSGVLLSSFPINGSNRPHFILALQNGQVHLSVNSYRNKKNELLMQEKVNDGKWKMIRFRYNKHRRVKLTIEHCDDNGFCEPCKSTNCIATANNFDISAIAGRQVVYIGGMKNSITSDIITKESGIVNFEGCMRQIIINEHEIDKVPGFLEQNLIDKDNWKTCADDSDVDDICSGGVCVIDENDRKCICTDGFDALNCRKAMEPWHVKNGGIVFQLSMYMMEKIKLSKHNTSTQIPSQKLTHNVIDDEMGQLREIPCEESEIEDDDMLDDIPAQWMELDFKTALRNTVIFAITEETRSSKIELINGSAHMITKMKGAQPMEVYIASDLDDTEWHRLSMQISEDQKLFRVEIDGHGKEIRSEEQLPTLISNSLLSLSLGHDTMDHATSFSGCFRRFLVNNQAQNFDVLEGNLLSQQIFKSVGQKGARKGCDQFLMKRASISLEWKVFWALIGIICILFCIAIFAVVLWIVRRRLFTDDVVEKRRKCWKPKLSRLLSVIRSDPKATHIDDNSGMSGMIIQRAMYCGPNVLQNNESEVYLNDSYDSFQSRNAWNDDVHDLNASTLHNISSRDSITYQNLKPLLNPDKCNPVETIASDSSNTKQLKMVLRESHVLIFNPTERQYSSSECSMRESDRPRQRCSRKSQAMKENNQEEYRPQSDNAEGETDLAAVSERNHNIVPFHPFCTIAEDTSADGPPKNMDKLAQFRIFCRGRKFV</sequence>
<evidence type="ECO:0000256" key="4">
    <source>
        <dbReference type="ARBA" id="ARBA00022729"/>
    </source>
</evidence>
<feature type="domain" description="EGF-like" evidence="15">
    <location>
        <begin position="2117"/>
        <end position="2159"/>
    </location>
</feature>
<dbReference type="InterPro" id="IPR002049">
    <property type="entry name" value="LE_dom"/>
</dbReference>
<evidence type="ECO:0000256" key="7">
    <source>
        <dbReference type="ARBA" id="ARBA00022989"/>
    </source>
</evidence>
<keyword evidence="7 13" id="KW-1133">Transmembrane helix</keyword>
<dbReference type="Proteomes" id="UP000276991">
    <property type="component" value="Unassembled WGS sequence"/>
</dbReference>
<dbReference type="InterPro" id="IPR002126">
    <property type="entry name" value="Cadherin-like_dom"/>
</dbReference>
<feature type="domain" description="Laminin G" evidence="14">
    <location>
        <begin position="2441"/>
        <end position="2619"/>
    </location>
</feature>
<name>A0A498S7T5_ACAVI</name>
<dbReference type="CDD" id="cd00055">
    <property type="entry name" value="EGF_Lam"/>
    <property type="match status" value="1"/>
</dbReference>
<evidence type="ECO:0000259" key="14">
    <source>
        <dbReference type="PROSITE" id="PS50025"/>
    </source>
</evidence>
<dbReference type="PROSITE" id="PS50268">
    <property type="entry name" value="CADHERIN_2"/>
    <property type="match status" value="13"/>
</dbReference>
<dbReference type="PROSITE" id="PS01187">
    <property type="entry name" value="EGF_CA"/>
    <property type="match status" value="1"/>
</dbReference>
<comment type="subcellular location">
    <subcellularLocation>
        <location evidence="1">Cell membrane</location>
        <topology evidence="1">Multi-pass membrane protein</topology>
    </subcellularLocation>
</comment>
<dbReference type="SMART" id="SM00179">
    <property type="entry name" value="EGF_CA"/>
    <property type="match status" value="3"/>
</dbReference>
<evidence type="ECO:0000256" key="5">
    <source>
        <dbReference type="ARBA" id="ARBA00022737"/>
    </source>
</evidence>
<evidence type="ECO:0000256" key="12">
    <source>
        <dbReference type="SAM" id="MobiDB-lite"/>
    </source>
</evidence>
<dbReference type="PRINTS" id="PR00205">
    <property type="entry name" value="CADHERIN"/>
</dbReference>
<dbReference type="Gene3D" id="2.60.40.60">
    <property type="entry name" value="Cadherins"/>
    <property type="match status" value="14"/>
</dbReference>
<dbReference type="PANTHER" id="PTHR24027">
    <property type="entry name" value="CADHERIN-23"/>
    <property type="match status" value="1"/>
</dbReference>
<feature type="domain" description="EGF-like" evidence="15">
    <location>
        <begin position="2047"/>
        <end position="2082"/>
    </location>
</feature>
<accession>A0A498S7T5</accession>
<evidence type="ECO:0000256" key="1">
    <source>
        <dbReference type="ARBA" id="ARBA00004651"/>
    </source>
</evidence>
<keyword evidence="9 11" id="KW-1015">Disulfide bond</keyword>
<dbReference type="PROSITE" id="PS00232">
    <property type="entry name" value="CADHERIN_1"/>
    <property type="match status" value="5"/>
</dbReference>
<feature type="transmembrane region" description="Helical" evidence="13">
    <location>
        <begin position="2635"/>
        <end position="2659"/>
    </location>
</feature>
<dbReference type="GO" id="GO:0045296">
    <property type="term" value="F:cadherin binding"/>
    <property type="evidence" value="ECO:0007669"/>
    <property type="project" value="TreeGrafter"/>
</dbReference>
<evidence type="ECO:0000256" key="6">
    <source>
        <dbReference type="ARBA" id="ARBA00022837"/>
    </source>
</evidence>
<evidence type="ECO:0000256" key="11">
    <source>
        <dbReference type="PROSITE-ProRule" id="PRU00076"/>
    </source>
</evidence>
<dbReference type="PROSITE" id="PS50025">
    <property type="entry name" value="LAM_G_DOMAIN"/>
    <property type="match status" value="2"/>
</dbReference>
<evidence type="ECO:0000313" key="18">
    <source>
        <dbReference type="Proteomes" id="UP000276991"/>
    </source>
</evidence>
<keyword evidence="3 13" id="KW-0812">Transmembrane</keyword>
<feature type="disulfide bond" evidence="11">
    <location>
        <begin position="2149"/>
        <end position="2158"/>
    </location>
</feature>
<dbReference type="InterPro" id="IPR020894">
    <property type="entry name" value="Cadherin_CS"/>
</dbReference>
<proteinExistence type="predicted"/>
<evidence type="ECO:0000259" key="15">
    <source>
        <dbReference type="PROSITE" id="PS50026"/>
    </source>
</evidence>
<dbReference type="GO" id="GO:0007156">
    <property type="term" value="P:homophilic cell adhesion via plasma membrane adhesion molecules"/>
    <property type="evidence" value="ECO:0007669"/>
    <property type="project" value="InterPro"/>
</dbReference>
<dbReference type="InterPro" id="IPR001791">
    <property type="entry name" value="Laminin_G"/>
</dbReference>
<feature type="domain" description="Cadherin" evidence="16">
    <location>
        <begin position="1697"/>
        <end position="1802"/>
    </location>
</feature>
<dbReference type="SUPFAM" id="SSF49313">
    <property type="entry name" value="Cadherin-like"/>
    <property type="match status" value="15"/>
</dbReference>
<dbReference type="PROSITE" id="PS00022">
    <property type="entry name" value="EGF_1"/>
    <property type="match status" value="2"/>
</dbReference>
<reference evidence="17 18" key="1">
    <citation type="submission" date="2018-08" db="EMBL/GenBank/DDBJ databases">
        <authorList>
            <person name="Laetsch R D."/>
            <person name="Stevens L."/>
            <person name="Kumar S."/>
            <person name="Blaxter L. M."/>
        </authorList>
    </citation>
    <scope>NUCLEOTIDE SEQUENCE [LARGE SCALE GENOMIC DNA]</scope>
</reference>
<dbReference type="CDD" id="cd00054">
    <property type="entry name" value="EGF_CA"/>
    <property type="match status" value="2"/>
</dbReference>
<keyword evidence="6 10" id="KW-0106">Calcium</keyword>
<feature type="domain" description="Cadherin" evidence="16">
    <location>
        <begin position="702"/>
        <end position="796"/>
    </location>
</feature>
<dbReference type="CDD" id="cd00110">
    <property type="entry name" value="LamG"/>
    <property type="match status" value="1"/>
</dbReference>
<dbReference type="PANTHER" id="PTHR24027:SF438">
    <property type="entry name" value="CADHERIN 23"/>
    <property type="match status" value="1"/>
</dbReference>
<feature type="domain" description="Cadherin" evidence="16">
    <location>
        <begin position="1269"/>
        <end position="1373"/>
    </location>
</feature>
<dbReference type="SMART" id="SM00181">
    <property type="entry name" value="EGF"/>
    <property type="match status" value="4"/>
</dbReference>
<dbReference type="Pfam" id="PF00008">
    <property type="entry name" value="EGF"/>
    <property type="match status" value="1"/>
</dbReference>
<dbReference type="Pfam" id="PF00028">
    <property type="entry name" value="Cadherin"/>
    <property type="match status" value="10"/>
</dbReference>
<evidence type="ECO:0000256" key="9">
    <source>
        <dbReference type="ARBA" id="ARBA00023157"/>
    </source>
</evidence>
<feature type="domain" description="Cadherin" evidence="16">
    <location>
        <begin position="496"/>
        <end position="594"/>
    </location>
</feature>
<dbReference type="GO" id="GO:0030855">
    <property type="term" value="P:epithelial cell differentiation"/>
    <property type="evidence" value="ECO:0007669"/>
    <property type="project" value="UniProtKB-ARBA"/>
</dbReference>
<keyword evidence="2 11" id="KW-0245">EGF-like domain</keyword>
<dbReference type="FunFam" id="2.60.40.60:FF:000092">
    <property type="entry name" value="Protocadherin 8"/>
    <property type="match status" value="1"/>
</dbReference>
<dbReference type="Gene3D" id="2.60.120.200">
    <property type="match status" value="2"/>
</dbReference>
<dbReference type="GO" id="GO:0005509">
    <property type="term" value="F:calcium ion binding"/>
    <property type="evidence" value="ECO:0007669"/>
    <property type="project" value="UniProtKB-UniRule"/>
</dbReference>
<dbReference type="EMBL" id="UPTC01000064">
    <property type="protein sequence ID" value="VBB26046.1"/>
    <property type="molecule type" value="Genomic_DNA"/>
</dbReference>
<dbReference type="SUPFAM" id="SSF49899">
    <property type="entry name" value="Concanavalin A-like lectins/glucanases"/>
    <property type="match status" value="2"/>
</dbReference>
<dbReference type="Pfam" id="PF02210">
    <property type="entry name" value="Laminin_G_2"/>
    <property type="match status" value="2"/>
</dbReference>
<dbReference type="GO" id="GO:0007411">
    <property type="term" value="P:axon guidance"/>
    <property type="evidence" value="ECO:0007669"/>
    <property type="project" value="UniProtKB-ARBA"/>
</dbReference>
<feature type="domain" description="Cadherin" evidence="16">
    <location>
        <begin position="1374"/>
        <end position="1497"/>
    </location>
</feature>
<dbReference type="GO" id="GO:0016477">
    <property type="term" value="P:cell migration"/>
    <property type="evidence" value="ECO:0007669"/>
    <property type="project" value="TreeGrafter"/>
</dbReference>
<dbReference type="FunFam" id="2.60.40.60:FF:000181">
    <property type="entry name" value="Predicted protein"/>
    <property type="match status" value="1"/>
</dbReference>
<evidence type="ECO:0000256" key="3">
    <source>
        <dbReference type="ARBA" id="ARBA00022692"/>
    </source>
</evidence>
<feature type="domain" description="Cadherin" evidence="16">
    <location>
        <begin position="178"/>
        <end position="282"/>
    </location>
</feature>
<dbReference type="CDD" id="cd11304">
    <property type="entry name" value="Cadherin_repeat"/>
    <property type="match status" value="14"/>
</dbReference>
<evidence type="ECO:0000256" key="8">
    <source>
        <dbReference type="ARBA" id="ARBA00023136"/>
    </source>
</evidence>
<dbReference type="SMART" id="SM00282">
    <property type="entry name" value="LamG"/>
    <property type="match status" value="2"/>
</dbReference>
<dbReference type="GO" id="GO:0008013">
    <property type="term" value="F:beta-catenin binding"/>
    <property type="evidence" value="ECO:0007669"/>
    <property type="project" value="TreeGrafter"/>
</dbReference>
<dbReference type="InterPro" id="IPR000742">
    <property type="entry name" value="EGF"/>
</dbReference>
<dbReference type="STRING" id="6277.A0A498S7T5"/>
<keyword evidence="4" id="KW-0732">Signal</keyword>
<dbReference type="InterPro" id="IPR018097">
    <property type="entry name" value="EGF_Ca-bd_CS"/>
</dbReference>
<feature type="region of interest" description="Disordered" evidence="12">
    <location>
        <begin position="2812"/>
        <end position="2854"/>
    </location>
</feature>
<comment type="caution">
    <text evidence="11">Lacks conserved residue(s) required for the propagation of feature annotation.</text>
</comment>
<feature type="domain" description="Cadherin" evidence="16">
    <location>
        <begin position="595"/>
        <end position="701"/>
    </location>
</feature>
<feature type="domain" description="Laminin G" evidence="14">
    <location>
        <begin position="2161"/>
        <end position="2353"/>
    </location>
</feature>
<feature type="domain" description="Cadherin" evidence="16">
    <location>
        <begin position="297"/>
        <end position="390"/>
    </location>
</feature>
<keyword evidence="8 13" id="KW-0472">Membrane</keyword>
<dbReference type="InterPro" id="IPR039808">
    <property type="entry name" value="Cadherin"/>
</dbReference>
<dbReference type="InterPro" id="IPR001881">
    <property type="entry name" value="EGF-like_Ca-bd_dom"/>
</dbReference>
<feature type="domain" description="Cadherin" evidence="16">
    <location>
        <begin position="82"/>
        <end position="177"/>
    </location>
</feature>
<dbReference type="PROSITE" id="PS01186">
    <property type="entry name" value="EGF_2"/>
    <property type="match status" value="3"/>
</dbReference>
<keyword evidence="5" id="KW-0677">Repeat</keyword>
<feature type="domain" description="Cadherin" evidence="16">
    <location>
        <begin position="1077"/>
        <end position="1191"/>
    </location>
</feature>
<feature type="domain" description="Cadherin" evidence="16">
    <location>
        <begin position="905"/>
        <end position="1076"/>
    </location>
</feature>
<feature type="domain" description="Cadherin" evidence="16">
    <location>
        <begin position="806"/>
        <end position="904"/>
    </location>
</feature>
<dbReference type="InterPro" id="IPR015919">
    <property type="entry name" value="Cadherin-like_sf"/>
</dbReference>
<dbReference type="FunFam" id="2.60.40.60:FF:000020">
    <property type="entry name" value="Dachsous cadherin-related 1b"/>
    <property type="match status" value="1"/>
</dbReference>
<keyword evidence="18" id="KW-1185">Reference proteome</keyword>
<evidence type="ECO:0000259" key="16">
    <source>
        <dbReference type="PROSITE" id="PS50268"/>
    </source>
</evidence>
<dbReference type="GO" id="GO:0016342">
    <property type="term" value="C:catenin complex"/>
    <property type="evidence" value="ECO:0007669"/>
    <property type="project" value="TreeGrafter"/>
</dbReference>
<dbReference type="Gene3D" id="2.10.25.10">
    <property type="entry name" value="Laminin"/>
    <property type="match status" value="2"/>
</dbReference>
<protein>
    <submittedName>
        <fullName evidence="17">Uncharacterized protein</fullName>
    </submittedName>
</protein>
<evidence type="ECO:0000256" key="2">
    <source>
        <dbReference type="ARBA" id="ARBA00022536"/>
    </source>
</evidence>
<organism evidence="17 18">
    <name type="scientific">Acanthocheilonema viteae</name>
    <name type="common">Filarial nematode worm</name>
    <name type="synonym">Dipetalonema viteae</name>
    <dbReference type="NCBI Taxonomy" id="6277"/>
    <lineage>
        <taxon>Eukaryota</taxon>
        <taxon>Metazoa</taxon>
        <taxon>Ecdysozoa</taxon>
        <taxon>Nematoda</taxon>
        <taxon>Chromadorea</taxon>
        <taxon>Rhabditida</taxon>
        <taxon>Spirurina</taxon>
        <taxon>Spiruromorpha</taxon>
        <taxon>Filarioidea</taxon>
        <taxon>Onchocercidae</taxon>
        <taxon>Acanthocheilonema</taxon>
    </lineage>
</organism>
<feature type="domain" description="Cadherin" evidence="16">
    <location>
        <begin position="388"/>
        <end position="486"/>
    </location>
</feature>
<dbReference type="OrthoDB" id="6252479at2759"/>
<dbReference type="PROSITE" id="PS50026">
    <property type="entry name" value="EGF_3"/>
    <property type="match status" value="2"/>
</dbReference>
<evidence type="ECO:0000256" key="10">
    <source>
        <dbReference type="PROSITE-ProRule" id="PRU00043"/>
    </source>
</evidence>
<dbReference type="FunFam" id="2.60.40.60:FF:000013">
    <property type="entry name" value="Cadherin EGF LAG seven-pass G-type receptor"/>
    <property type="match status" value="1"/>
</dbReference>
<feature type="disulfide bond" evidence="11">
    <location>
        <begin position="2072"/>
        <end position="2081"/>
    </location>
</feature>
<dbReference type="InterPro" id="IPR013320">
    <property type="entry name" value="ConA-like_dom_sf"/>
</dbReference>
<evidence type="ECO:0000313" key="17">
    <source>
        <dbReference type="EMBL" id="VBB26046.1"/>
    </source>
</evidence>